<evidence type="ECO:0000313" key="2">
    <source>
        <dbReference type="EMBL" id="KAJ4931764.1"/>
    </source>
</evidence>
<feature type="compositionally biased region" description="Low complexity" evidence="1">
    <location>
        <begin position="45"/>
        <end position="63"/>
    </location>
</feature>
<feature type="compositionally biased region" description="Gly residues" evidence="1">
    <location>
        <begin position="191"/>
        <end position="203"/>
    </location>
</feature>
<feature type="compositionally biased region" description="Polar residues" evidence="1">
    <location>
        <begin position="114"/>
        <end position="139"/>
    </location>
</feature>
<feature type="compositionally biased region" description="Basic residues" evidence="1">
    <location>
        <begin position="92"/>
        <end position="103"/>
    </location>
</feature>
<evidence type="ECO:0000313" key="3">
    <source>
        <dbReference type="Proteomes" id="UP001219934"/>
    </source>
</evidence>
<accession>A0AAD6FFH5</accession>
<evidence type="ECO:0000256" key="1">
    <source>
        <dbReference type="SAM" id="MobiDB-lite"/>
    </source>
</evidence>
<keyword evidence="3" id="KW-1185">Reference proteome</keyword>
<protein>
    <submittedName>
        <fullName evidence="2">Uncharacterized protein</fullName>
    </submittedName>
</protein>
<comment type="caution">
    <text evidence="2">The sequence shown here is derived from an EMBL/GenBank/DDBJ whole genome shotgun (WGS) entry which is preliminary data.</text>
</comment>
<organism evidence="2 3">
    <name type="scientific">Pogonophryne albipinna</name>
    <dbReference type="NCBI Taxonomy" id="1090488"/>
    <lineage>
        <taxon>Eukaryota</taxon>
        <taxon>Metazoa</taxon>
        <taxon>Chordata</taxon>
        <taxon>Craniata</taxon>
        <taxon>Vertebrata</taxon>
        <taxon>Euteleostomi</taxon>
        <taxon>Actinopterygii</taxon>
        <taxon>Neopterygii</taxon>
        <taxon>Teleostei</taxon>
        <taxon>Neoteleostei</taxon>
        <taxon>Acanthomorphata</taxon>
        <taxon>Eupercaria</taxon>
        <taxon>Perciformes</taxon>
        <taxon>Notothenioidei</taxon>
        <taxon>Pogonophryne</taxon>
    </lineage>
</organism>
<feature type="region of interest" description="Disordered" evidence="1">
    <location>
        <begin position="45"/>
        <end position="234"/>
    </location>
</feature>
<sequence length="234" mass="24024">MNSLHHQVLILGLKRHDNSSAQSCPSGRLPATACMHVDRNYYNNNNGGTNGGDTSNSPSSGGPQANSPPDQSSYGSYYQNDGAYTASPAAKAPKKKPPMHKAGKAAFPGPPGANSGSAEGYQQASSPPGQGAYNQYSQGYGQGKKSFNQSQGGAGGYSYSTAYPSQVTGGAGSQDYIYEDFNSSSSYNSQSGGGGGGGGGGGANNTQGFGTNHSQYNNPVGYGRDDSSMNYQYR</sequence>
<feature type="compositionally biased region" description="Polar residues" evidence="1">
    <location>
        <begin position="64"/>
        <end position="79"/>
    </location>
</feature>
<proteinExistence type="predicted"/>
<name>A0AAD6FFH5_9TELE</name>
<feature type="compositionally biased region" description="Low complexity" evidence="1">
    <location>
        <begin position="181"/>
        <end position="190"/>
    </location>
</feature>
<reference evidence="2" key="1">
    <citation type="submission" date="2022-11" db="EMBL/GenBank/DDBJ databases">
        <title>Chromosome-level genome of Pogonophryne albipinna.</title>
        <authorList>
            <person name="Jo E."/>
        </authorList>
    </citation>
    <scope>NUCLEOTIDE SEQUENCE</scope>
    <source>
        <strain evidence="2">SGF0006</strain>
        <tissue evidence="2">Muscle</tissue>
    </source>
</reference>
<dbReference type="Proteomes" id="UP001219934">
    <property type="component" value="Unassembled WGS sequence"/>
</dbReference>
<gene>
    <name evidence="2" type="ORF">JOQ06_010204</name>
</gene>
<dbReference type="AlphaFoldDB" id="A0AAD6FFH5"/>
<dbReference type="EMBL" id="JAPTMU010000014">
    <property type="protein sequence ID" value="KAJ4931764.1"/>
    <property type="molecule type" value="Genomic_DNA"/>
</dbReference>